<dbReference type="Pfam" id="PF00586">
    <property type="entry name" value="AIRS"/>
    <property type="match status" value="2"/>
</dbReference>
<dbReference type="InterPro" id="IPR010918">
    <property type="entry name" value="PurM-like_C_dom"/>
</dbReference>
<dbReference type="CDD" id="cd02204">
    <property type="entry name" value="PurL_repeat2"/>
    <property type="match status" value="1"/>
</dbReference>
<dbReference type="Pfam" id="PF18072">
    <property type="entry name" value="FGAR-AT_linker"/>
    <property type="match status" value="1"/>
</dbReference>
<feature type="binding site" evidence="8">
    <location>
        <position position="327"/>
    </location>
    <ligand>
        <name>Mg(2+)</name>
        <dbReference type="ChEBI" id="CHEBI:18420"/>
        <label>2</label>
    </ligand>
</feature>
<reference evidence="13 14" key="1">
    <citation type="journal article" date="2016" name="Front. Microbiol.">
        <title>Fuerstia marisgermanicae gen. nov., sp. nov., an Unusual Member of the Phylum Planctomycetes from the German Wadden Sea.</title>
        <authorList>
            <person name="Kohn T."/>
            <person name="Heuer A."/>
            <person name="Jogler M."/>
            <person name="Vollmers J."/>
            <person name="Boedeker C."/>
            <person name="Bunk B."/>
            <person name="Rast P."/>
            <person name="Borchert D."/>
            <person name="Glockner I."/>
            <person name="Freese H.M."/>
            <person name="Klenk H.P."/>
            <person name="Overmann J."/>
            <person name="Kaster A.K."/>
            <person name="Rohde M."/>
            <person name="Wiegand S."/>
            <person name="Jogler C."/>
        </authorList>
    </citation>
    <scope>NUCLEOTIDE SEQUENCE [LARGE SCALE GENOMIC DNA]</scope>
    <source>
        <strain evidence="13 14">NH11</strain>
    </source>
</reference>
<comment type="function">
    <text evidence="8">Part of the phosphoribosylformylglycinamidine synthase complex involved in the purines biosynthetic pathway. Catalyzes the ATP-dependent conversion of formylglycinamide ribonucleotide (FGAR) and glutamine to yield formylglycinamidine ribonucleotide (FGAM) and glutamate. The FGAM synthase complex is composed of three subunits. PurQ produces an ammonia molecule by converting glutamine to glutamate. PurL transfers the ammonia molecule to FGAR to form FGAM in an ATP-dependent manner. PurS interacts with PurQ and PurL and is thought to assist in the transfer of the ammonia molecule from PurQ to PurL.</text>
</comment>
<feature type="binding site" evidence="8">
    <location>
        <position position="781"/>
    </location>
    <ligand>
        <name>ATP</name>
        <dbReference type="ChEBI" id="CHEBI:30616"/>
    </ligand>
</feature>
<evidence type="ECO:0000259" key="10">
    <source>
        <dbReference type="Pfam" id="PF00586"/>
    </source>
</evidence>
<feature type="domain" description="PurM-like C-terminal" evidence="11">
    <location>
        <begin position="421"/>
        <end position="573"/>
    </location>
</feature>
<dbReference type="SUPFAM" id="SSF82697">
    <property type="entry name" value="PurS-like"/>
    <property type="match status" value="1"/>
</dbReference>
<evidence type="ECO:0000313" key="13">
    <source>
        <dbReference type="EMBL" id="APZ95524.1"/>
    </source>
</evidence>
<dbReference type="Pfam" id="PF02769">
    <property type="entry name" value="AIRS_C"/>
    <property type="match status" value="2"/>
</dbReference>
<feature type="binding site" evidence="8">
    <location>
        <position position="303"/>
    </location>
    <ligand>
        <name>Mg(2+)</name>
        <dbReference type="ChEBI" id="CHEBI:18420"/>
        <label>1</label>
    </ligand>
</feature>
<organism evidence="13 14">
    <name type="scientific">Fuerstiella marisgermanici</name>
    <dbReference type="NCBI Taxonomy" id="1891926"/>
    <lineage>
        <taxon>Bacteria</taxon>
        <taxon>Pseudomonadati</taxon>
        <taxon>Planctomycetota</taxon>
        <taxon>Planctomycetia</taxon>
        <taxon>Planctomycetales</taxon>
        <taxon>Planctomycetaceae</taxon>
        <taxon>Fuerstiella</taxon>
    </lineage>
</organism>
<gene>
    <name evidence="13" type="primary">purL_2</name>
    <name evidence="8" type="synonym">purL</name>
    <name evidence="13" type="ORF">Fuma_05183</name>
</gene>
<evidence type="ECO:0000259" key="11">
    <source>
        <dbReference type="Pfam" id="PF02769"/>
    </source>
</evidence>
<keyword evidence="6 8" id="KW-0067">ATP-binding</keyword>
<dbReference type="Gene3D" id="1.10.8.750">
    <property type="entry name" value="Phosphoribosylformylglycinamidine synthase, linker domain"/>
    <property type="match status" value="1"/>
</dbReference>
<dbReference type="Gene3D" id="3.90.650.10">
    <property type="entry name" value="PurM-like C-terminal domain"/>
    <property type="match status" value="2"/>
</dbReference>
<keyword evidence="1 8" id="KW-0963">Cytoplasm</keyword>
<dbReference type="SUPFAM" id="SSF56042">
    <property type="entry name" value="PurM C-terminal domain-like"/>
    <property type="match status" value="2"/>
</dbReference>
<feature type="domain" description="PurM-like N-terminal" evidence="10">
    <location>
        <begin position="685"/>
        <end position="785"/>
    </location>
</feature>
<feature type="binding site" evidence="8">
    <location>
        <position position="301"/>
    </location>
    <ligand>
        <name>ATP</name>
        <dbReference type="ChEBI" id="CHEBI:30616"/>
    </ligand>
</feature>
<name>A0A1P8WN82_9PLAN</name>
<dbReference type="InterPro" id="IPR016188">
    <property type="entry name" value="PurM-like_N"/>
</dbReference>
<feature type="binding site" evidence="8">
    <location>
        <position position="488"/>
    </location>
    <ligand>
        <name>Mg(2+)</name>
        <dbReference type="ChEBI" id="CHEBI:18420"/>
        <label>2</label>
    </ligand>
</feature>
<keyword evidence="4 8" id="KW-0547">Nucleotide-binding</keyword>
<evidence type="ECO:0000256" key="8">
    <source>
        <dbReference type="HAMAP-Rule" id="MF_00420"/>
    </source>
</evidence>
<dbReference type="CDD" id="cd02203">
    <property type="entry name" value="PurL_repeat1"/>
    <property type="match status" value="1"/>
</dbReference>
<dbReference type="GO" id="GO:0005524">
    <property type="term" value="F:ATP binding"/>
    <property type="evidence" value="ECO:0007669"/>
    <property type="project" value="UniProtKB-UniRule"/>
</dbReference>
<keyword evidence="5 8" id="KW-0658">Purine biosynthesis</keyword>
<feature type="binding site" evidence="8">
    <location>
        <position position="784"/>
    </location>
    <ligand>
        <name>substrate</name>
    </ligand>
</feature>
<dbReference type="GO" id="GO:0005737">
    <property type="term" value="C:cytoplasm"/>
    <property type="evidence" value="ECO:0007669"/>
    <property type="project" value="UniProtKB-SubCell"/>
</dbReference>
<dbReference type="KEGG" id="fmr:Fuma_05183"/>
<dbReference type="RefSeq" id="WP_077026676.1">
    <property type="nucleotide sequence ID" value="NZ_CP017641.1"/>
</dbReference>
<dbReference type="OrthoDB" id="9804441at2"/>
<dbReference type="SUPFAM" id="SSF55326">
    <property type="entry name" value="PurM N-terminal domain-like"/>
    <property type="match status" value="2"/>
</dbReference>
<feature type="domain" description="PurM-like C-terminal" evidence="11">
    <location>
        <begin position="829"/>
        <end position="959"/>
    </location>
</feature>
<dbReference type="Pfam" id="PF02700">
    <property type="entry name" value="PurS"/>
    <property type="match status" value="1"/>
</dbReference>
<dbReference type="InterPro" id="IPR010074">
    <property type="entry name" value="PRibForGlyAmidine_synth_PurL"/>
</dbReference>
<dbReference type="UniPathway" id="UPA00074">
    <property type="reaction ID" value="UER00128"/>
</dbReference>
<comment type="catalytic activity">
    <reaction evidence="8">
        <text>N(2)-formyl-N(1)-(5-phospho-beta-D-ribosyl)glycinamide + L-glutamine + ATP + H2O = 2-formamido-N(1)-(5-O-phospho-beta-D-ribosyl)acetamidine + L-glutamate + ADP + phosphate + H(+)</text>
        <dbReference type="Rhea" id="RHEA:17129"/>
        <dbReference type="ChEBI" id="CHEBI:15377"/>
        <dbReference type="ChEBI" id="CHEBI:15378"/>
        <dbReference type="ChEBI" id="CHEBI:29985"/>
        <dbReference type="ChEBI" id="CHEBI:30616"/>
        <dbReference type="ChEBI" id="CHEBI:43474"/>
        <dbReference type="ChEBI" id="CHEBI:58359"/>
        <dbReference type="ChEBI" id="CHEBI:147286"/>
        <dbReference type="ChEBI" id="CHEBI:147287"/>
        <dbReference type="ChEBI" id="CHEBI:456216"/>
        <dbReference type="EC" id="6.3.5.3"/>
    </reaction>
</comment>
<dbReference type="InterPro" id="IPR003850">
    <property type="entry name" value="PurS"/>
</dbReference>
<evidence type="ECO:0000259" key="12">
    <source>
        <dbReference type="Pfam" id="PF18072"/>
    </source>
</evidence>
<proteinExistence type="inferred from homology"/>
<dbReference type="PANTHER" id="PTHR43555">
    <property type="entry name" value="PHOSPHORIBOSYLFORMYLGLYCINAMIDINE SYNTHASE SUBUNIT PURL"/>
    <property type="match status" value="1"/>
</dbReference>
<dbReference type="InterPro" id="IPR036604">
    <property type="entry name" value="PurS-like_sf"/>
</dbReference>
<dbReference type="GO" id="GO:0006189">
    <property type="term" value="P:'de novo' IMP biosynthetic process"/>
    <property type="evidence" value="ECO:0007669"/>
    <property type="project" value="UniProtKB-UniRule"/>
</dbReference>
<comment type="subunit">
    <text evidence="8">Monomer. Part of the FGAM synthase complex composed of 1 PurL, 1 PurQ and 2 PurS subunits.</text>
</comment>
<dbReference type="InterPro" id="IPR041609">
    <property type="entry name" value="PurL_linker"/>
</dbReference>
<dbReference type="InterPro" id="IPR036921">
    <property type="entry name" value="PurM-like_N_sf"/>
</dbReference>
<accession>A0A1P8WN82</accession>
<feature type="active site" description="Proton acceptor" evidence="8">
    <location>
        <position position="305"/>
    </location>
</feature>
<evidence type="ECO:0000256" key="4">
    <source>
        <dbReference type="ARBA" id="ARBA00022741"/>
    </source>
</evidence>
<dbReference type="STRING" id="1891926.Fuma_05183"/>
<comment type="caution">
    <text evidence="8">Lacks conserved residue(s) required for the propagation of feature annotation.</text>
</comment>
<feature type="domain" description="PurM-like N-terminal" evidence="10">
    <location>
        <begin position="285"/>
        <end position="407"/>
    </location>
</feature>
<feature type="binding site" evidence="8">
    <location>
        <position position="744"/>
    </location>
    <ligand>
        <name>ATP</name>
        <dbReference type="ChEBI" id="CHEBI:30616"/>
    </ligand>
</feature>
<dbReference type="Gene3D" id="3.30.1280.10">
    <property type="entry name" value="Phosphoribosylformylglycinamidine synthase subunit PurS"/>
    <property type="match status" value="1"/>
</dbReference>
<keyword evidence="7 8" id="KW-0460">Magnesium</keyword>
<keyword evidence="2 8" id="KW-0436">Ligase</keyword>
<dbReference type="NCBIfam" id="TIGR01736">
    <property type="entry name" value="FGAM_synth_II"/>
    <property type="match status" value="1"/>
</dbReference>
<evidence type="ECO:0000256" key="9">
    <source>
        <dbReference type="SAM" id="MobiDB-lite"/>
    </source>
</evidence>
<dbReference type="PANTHER" id="PTHR43555:SF1">
    <property type="entry name" value="PHOSPHORIBOSYLFORMYLGLYCINAMIDINE SYNTHASE SUBUNIT PURL"/>
    <property type="match status" value="1"/>
</dbReference>
<comment type="subcellular location">
    <subcellularLocation>
        <location evidence="8">Cytoplasm</location>
    </subcellularLocation>
</comment>
<dbReference type="InterPro" id="IPR036676">
    <property type="entry name" value="PurM-like_C_sf"/>
</dbReference>
<comment type="pathway">
    <text evidence="8">Purine metabolism; IMP biosynthesis via de novo pathway; 5-amino-1-(5-phospho-D-ribosyl)imidazole from N(2)-formyl-N(1)-(5-phospho-D-ribosyl)glycinamide: step 1/2.</text>
</comment>
<dbReference type="EC" id="6.3.5.3" evidence="8"/>
<dbReference type="Proteomes" id="UP000187735">
    <property type="component" value="Chromosome"/>
</dbReference>
<feature type="domain" description="Phosphoribosylformylglycinamidine synthase linker" evidence="12">
    <location>
        <begin position="183"/>
        <end position="232"/>
    </location>
</feature>
<dbReference type="EMBL" id="CP017641">
    <property type="protein sequence ID" value="APZ95524.1"/>
    <property type="molecule type" value="Genomic_DNA"/>
</dbReference>
<evidence type="ECO:0000256" key="6">
    <source>
        <dbReference type="ARBA" id="ARBA00022840"/>
    </source>
</evidence>
<protein>
    <recommendedName>
        <fullName evidence="8">Phosphoribosylformylglycinamidine synthase subunit PurL</fullName>
        <shortName evidence="8">FGAM synthase</shortName>
        <ecNumber evidence="8">6.3.5.3</ecNumber>
    </recommendedName>
    <alternativeName>
        <fullName evidence="8">Formylglycinamide ribonucleotide amidotransferase subunit II</fullName>
        <shortName evidence="8">FGAR amidotransferase II</shortName>
        <shortName evidence="8">FGAR-AT II</shortName>
    </alternativeName>
    <alternativeName>
        <fullName evidence="8">Glutamine amidotransferase PurL</fullName>
    </alternativeName>
    <alternativeName>
        <fullName evidence="8">Phosphoribosylformylglycinamidine synthase subunit II</fullName>
    </alternativeName>
</protein>
<dbReference type="HAMAP" id="MF_00420">
    <property type="entry name" value="PurL_2"/>
    <property type="match status" value="1"/>
</dbReference>
<evidence type="ECO:0000256" key="7">
    <source>
        <dbReference type="ARBA" id="ARBA00022842"/>
    </source>
</evidence>
<feature type="binding site" evidence="8">
    <location>
        <position position="326"/>
    </location>
    <ligand>
        <name>substrate</name>
    </ligand>
</feature>
<dbReference type="Gene3D" id="3.30.1330.10">
    <property type="entry name" value="PurM-like, N-terminal domain"/>
    <property type="match status" value="2"/>
</dbReference>
<keyword evidence="3 8" id="KW-0479">Metal-binding</keyword>
<evidence type="ECO:0000313" key="14">
    <source>
        <dbReference type="Proteomes" id="UP000187735"/>
    </source>
</evidence>
<evidence type="ECO:0000256" key="5">
    <source>
        <dbReference type="ARBA" id="ARBA00022755"/>
    </source>
</evidence>
<feature type="binding site" evidence="8">
    <location>
        <position position="460"/>
    </location>
    <ligand>
        <name>substrate</name>
    </ligand>
</feature>
<feature type="region of interest" description="Disordered" evidence="9">
    <location>
        <begin position="601"/>
        <end position="620"/>
    </location>
</feature>
<evidence type="ECO:0000256" key="2">
    <source>
        <dbReference type="ARBA" id="ARBA00022598"/>
    </source>
</evidence>
<keyword evidence="14" id="KW-1185">Reference proteome</keyword>
<comment type="similarity">
    <text evidence="8">Belongs to the FGAMS family.</text>
</comment>
<dbReference type="GO" id="GO:0000287">
    <property type="term" value="F:magnesium ion binding"/>
    <property type="evidence" value="ECO:0007669"/>
    <property type="project" value="UniProtKB-UniRule"/>
</dbReference>
<dbReference type="GO" id="GO:0004642">
    <property type="term" value="F:phosphoribosylformylglycinamidine synthase activity"/>
    <property type="evidence" value="ECO:0007669"/>
    <property type="project" value="UniProtKB-UniRule"/>
</dbReference>
<evidence type="ECO:0000256" key="3">
    <source>
        <dbReference type="ARBA" id="ARBA00022723"/>
    </source>
</evidence>
<evidence type="ECO:0000256" key="1">
    <source>
        <dbReference type="ARBA" id="ARBA00022490"/>
    </source>
</evidence>
<dbReference type="AlphaFoldDB" id="A0A1P8WN82"/>
<sequence>MLWEVEILPSQDARDHEGQRILADAKSLGINSLTDVRSARSFLMQGELSEADASKAAELLLCDPVVETFRVTALPDSNAADKTECLNVLLHPGVTDSVADNAAKALVQQNLNVSAVATCRKYWLTGSLSEAEHARVSSKVIANDAIEYVVTGPLQLTDLHVGSDYNFQLSTVPIRGMASDDELMKLSAEGQLYLQLAEMQTIRDYFKSLDRDPTDIELETIAQTWSEHCSHKTLAGRIHYVETQDGETIREIQFENMLKETVFAATVQIRENLGDDDWCVSVFKDNAGIVTFDENQDVCIKVETHNHPSAIEPYGGANTGLGGVIRDPMGTGLGARPVCNTDVFCFARPDFPADELPPGVLHPKAVMEGVVSGVRDYGNRMGIPTVNGAVYFDDRYLGNPLVYCGNIAMIPRDKSEGKVSPGDLIVAVGGRTGRDGIHGATFSSAELTEDSESISGGAVQIGNPVTEKMVLDVLLEARDRNLYTAITDCGAGGFSSAVGEMGEETGAEVWLDKAPLKYSGLSYTEIWISEAQERMVLAVPESNVAEFTALCESEGVEASVIGQFTDTHELVLKYADNEVGRVTMEFLHDGRPPVIREATYELSSHHSPSDEASSADVDQQAGGTWKVPATLVAALNKSDYTADLKKILGSLNVASKEWIIRQYDHEVQAGSVVKPLVGINNDGPSDAAVVRPDLTSNRGLVVSCGMNPHLGDEDPYWMAAAAIDEAIRNCVAVGADPSKIAILDNFCWGNTERPETLGTLVRAALACQDIAVAYSTPFVSGKDSLNNEFSYEDKDGNRQTVAIPSTLLITALGQIDHVEQAVTMDLKAPGNKLYLVGKTDPEELGGSHFNLVNNIDGGKVPQLNAAGNLATYKALHAAIKAGLVRSCHDLSEGGLAVAAAEMAFAGGIGVTLNEDLTAADLFAESNGRFLVEVEPGNTSQFTSKVEATLVGVTNDTDRLQVGSLLNADLNELKTAWQEPLGY</sequence>
<feature type="active site" evidence="8">
    <location>
        <position position="228"/>
    </location>
</feature>